<dbReference type="GO" id="GO:0005524">
    <property type="term" value="F:ATP binding"/>
    <property type="evidence" value="ECO:0007669"/>
    <property type="project" value="InterPro"/>
</dbReference>
<evidence type="ECO:0000313" key="17">
    <source>
        <dbReference type="Proteomes" id="UP000254792"/>
    </source>
</evidence>
<dbReference type="Proteomes" id="UP000254792">
    <property type="component" value="Chromosome"/>
</dbReference>
<feature type="binding site" evidence="12">
    <location>
        <position position="184"/>
    </location>
    <ligand>
        <name>Zn(2+)</name>
        <dbReference type="ChEBI" id="CHEBI:29105"/>
        <label>2</label>
    </ligand>
</feature>
<comment type="cofactor">
    <cofactor evidence="12">
        <name>Zn(2+)</name>
        <dbReference type="ChEBI" id="CHEBI:29105"/>
    </cofactor>
    <text evidence="12">Binds 2 Zn(2+) ions per monomer.</text>
</comment>
<dbReference type="Gene3D" id="2.10.230.10">
    <property type="entry name" value="Heat shock protein DnaJ, cysteine-rich domain"/>
    <property type="match status" value="1"/>
</dbReference>
<comment type="subunit">
    <text evidence="12">Homodimer.</text>
</comment>
<feature type="binding site" evidence="12">
    <location>
        <position position="224"/>
    </location>
    <ligand>
        <name>Zn(2+)</name>
        <dbReference type="ChEBI" id="CHEBI:29105"/>
        <label>1</label>
    </ligand>
</feature>
<evidence type="ECO:0000256" key="9">
    <source>
        <dbReference type="ARBA" id="ARBA00053423"/>
    </source>
</evidence>
<feature type="domain" description="J" evidence="14">
    <location>
        <begin position="8"/>
        <end position="72"/>
    </location>
</feature>
<feature type="binding site" evidence="12">
    <location>
        <position position="210"/>
    </location>
    <ligand>
        <name>Zn(2+)</name>
        <dbReference type="ChEBI" id="CHEBI:29105"/>
        <label>2</label>
    </ligand>
</feature>
<name>A0A345Z399_9MOLU</name>
<dbReference type="PANTHER" id="PTHR43096">
    <property type="entry name" value="DNAJ HOMOLOG 1, MITOCHONDRIAL-RELATED"/>
    <property type="match status" value="1"/>
</dbReference>
<dbReference type="SUPFAM" id="SSF46565">
    <property type="entry name" value="Chaperone J-domain"/>
    <property type="match status" value="1"/>
</dbReference>
<dbReference type="CDD" id="cd10719">
    <property type="entry name" value="DnaJ_zf"/>
    <property type="match status" value="1"/>
</dbReference>
<organism evidence="16 17">
    <name type="scientific">Spiroplasma alleghenense</name>
    <dbReference type="NCBI Taxonomy" id="216931"/>
    <lineage>
        <taxon>Bacteria</taxon>
        <taxon>Bacillati</taxon>
        <taxon>Mycoplasmatota</taxon>
        <taxon>Mollicutes</taxon>
        <taxon>Entomoplasmatales</taxon>
        <taxon>Spiroplasmataceae</taxon>
        <taxon>Spiroplasma</taxon>
    </lineage>
</organism>
<evidence type="ECO:0000256" key="10">
    <source>
        <dbReference type="ARBA" id="ARBA00061004"/>
    </source>
</evidence>
<gene>
    <name evidence="12 16" type="primary">dnaJ</name>
    <name evidence="16" type="ORF">SALLE_v1c04040</name>
</gene>
<dbReference type="Pfam" id="PF01556">
    <property type="entry name" value="DnaJ_C"/>
    <property type="match status" value="1"/>
</dbReference>
<feature type="binding site" evidence="12">
    <location>
        <position position="167"/>
    </location>
    <ligand>
        <name>Zn(2+)</name>
        <dbReference type="ChEBI" id="CHEBI:29105"/>
        <label>1</label>
    </ligand>
</feature>
<evidence type="ECO:0000259" key="15">
    <source>
        <dbReference type="PROSITE" id="PS51188"/>
    </source>
</evidence>
<dbReference type="InterPro" id="IPR001623">
    <property type="entry name" value="DnaJ_domain"/>
</dbReference>
<feature type="binding site" evidence="12">
    <location>
        <position position="221"/>
    </location>
    <ligand>
        <name>Zn(2+)</name>
        <dbReference type="ChEBI" id="CHEBI:29105"/>
        <label>1</label>
    </ligand>
</feature>
<dbReference type="Gene3D" id="1.10.287.110">
    <property type="entry name" value="DnaJ domain"/>
    <property type="match status" value="1"/>
</dbReference>
<dbReference type="SUPFAM" id="SSF57938">
    <property type="entry name" value="DnaJ/Hsp40 cysteine-rich domain"/>
    <property type="match status" value="1"/>
</dbReference>
<feature type="repeat" description="CXXCXGXG motif" evidence="12">
    <location>
        <begin position="164"/>
        <end position="171"/>
    </location>
</feature>
<dbReference type="CDD" id="cd10747">
    <property type="entry name" value="DnaJ_C"/>
    <property type="match status" value="1"/>
</dbReference>
<sequence>MANKEKRDYYEILGVSKTADEKEIKTAYRKLAKKYHPDVNKDPEAVEKFKEATEAAEVLMDPNKRSRYDQFGHAGLDGASSGGGFGGFGGFGDFFSNMGAGGGGDFFEDIFSGFFGGGGRGRSNGFRNSGPERGKDLIAEIQLNFKELIFGTTKKIEANLLTKCEDCDGFGAKNKEDVVKCEFCAGAGFVNVTQDLGIAKFQTQQKCPKCAGAGKTFKNKCKTCKGEGCYHKKTTLEIVIPKGIFPGQQLVMRNVGNYSKSGGEKGHLYINIHLLKSKIFELTEEGNIKMKLNVSYLDVILQNKIQVETFDGPVQIKLPIKSQNGTLINIENKGLYRSQNSSHRGKLICVINIVIPEKINEQEKKLFEEIYNMTDFKVENDINE</sequence>
<dbReference type="SUPFAM" id="SSF49493">
    <property type="entry name" value="HSP40/DnaJ peptide-binding domain"/>
    <property type="match status" value="2"/>
</dbReference>
<feature type="domain" description="CR-type" evidence="15">
    <location>
        <begin position="151"/>
        <end position="233"/>
    </location>
</feature>
<dbReference type="SMART" id="SM00271">
    <property type="entry name" value="DnaJ"/>
    <property type="match status" value="1"/>
</dbReference>
<dbReference type="GO" id="GO:0005737">
    <property type="term" value="C:cytoplasm"/>
    <property type="evidence" value="ECO:0007669"/>
    <property type="project" value="UniProtKB-SubCell"/>
</dbReference>
<feature type="zinc finger region" description="CR-type" evidence="13">
    <location>
        <begin position="151"/>
        <end position="233"/>
    </location>
</feature>
<evidence type="ECO:0000256" key="4">
    <source>
        <dbReference type="ARBA" id="ARBA00022737"/>
    </source>
</evidence>
<dbReference type="GO" id="GO:0031072">
    <property type="term" value="F:heat shock protein binding"/>
    <property type="evidence" value="ECO:0007669"/>
    <property type="project" value="InterPro"/>
</dbReference>
<dbReference type="NCBIfam" id="TIGR02349">
    <property type="entry name" value="DnaJ_bact"/>
    <property type="match status" value="1"/>
</dbReference>
<dbReference type="EMBL" id="CP031376">
    <property type="protein sequence ID" value="AXK51078.1"/>
    <property type="molecule type" value="Genomic_DNA"/>
</dbReference>
<keyword evidence="5 12" id="KW-0863">Zinc-finger</keyword>
<dbReference type="InterPro" id="IPR036869">
    <property type="entry name" value="J_dom_sf"/>
</dbReference>
<dbReference type="GO" id="GO:0009408">
    <property type="term" value="P:response to heat"/>
    <property type="evidence" value="ECO:0007669"/>
    <property type="project" value="InterPro"/>
</dbReference>
<dbReference type="CDD" id="cd06257">
    <property type="entry name" value="DnaJ"/>
    <property type="match status" value="1"/>
</dbReference>
<proteinExistence type="inferred from homology"/>
<dbReference type="FunFam" id="1.10.287.110:FF:000034">
    <property type="entry name" value="Chaperone protein DnaJ"/>
    <property type="match status" value="1"/>
</dbReference>
<evidence type="ECO:0000256" key="8">
    <source>
        <dbReference type="ARBA" id="ARBA00023186"/>
    </source>
</evidence>
<evidence type="ECO:0000256" key="1">
    <source>
        <dbReference type="ARBA" id="ARBA00022490"/>
    </source>
</evidence>
<dbReference type="GO" id="GO:0051082">
    <property type="term" value="F:unfolded protein binding"/>
    <property type="evidence" value="ECO:0007669"/>
    <property type="project" value="UniProtKB-UniRule"/>
</dbReference>
<dbReference type="PRINTS" id="PR00625">
    <property type="entry name" value="JDOMAIN"/>
</dbReference>
<evidence type="ECO:0000256" key="6">
    <source>
        <dbReference type="ARBA" id="ARBA00022833"/>
    </source>
</evidence>
<evidence type="ECO:0000256" key="13">
    <source>
        <dbReference type="PROSITE-ProRule" id="PRU00546"/>
    </source>
</evidence>
<keyword evidence="1 12" id="KW-0963">Cytoplasm</keyword>
<evidence type="ECO:0000259" key="14">
    <source>
        <dbReference type="PROSITE" id="PS50076"/>
    </source>
</evidence>
<feature type="binding site" evidence="12">
    <location>
        <position position="164"/>
    </location>
    <ligand>
        <name>Zn(2+)</name>
        <dbReference type="ChEBI" id="CHEBI:29105"/>
        <label>1</label>
    </ligand>
</feature>
<evidence type="ECO:0000256" key="12">
    <source>
        <dbReference type="HAMAP-Rule" id="MF_01152"/>
    </source>
</evidence>
<keyword evidence="6 12" id="KW-0862">Zinc</keyword>
<comment type="function">
    <text evidence="9 12">Participates actively in the response to hyperosmotic and heat shock by preventing the aggregation of stress-denatured proteins and by disaggregating proteins, also in an autonomous, DnaK-independent fashion. Unfolded proteins bind initially to DnaJ; upon interaction with the DnaJ-bound protein, DnaK hydrolyzes its bound ATP, resulting in the formation of a stable complex. GrpE releases ADP from DnaK; ATP binding to DnaK triggers the release of the substrate protein, thus completing the reaction cycle. Several rounds of ATP-dependent interactions between DnaJ, DnaK and GrpE are required for fully efficient folding. Also involved, together with DnaK and GrpE, in the DNA replication of plasmids through activation of initiation proteins.</text>
</comment>
<keyword evidence="2 12" id="KW-0235">DNA replication</keyword>
<dbReference type="RefSeq" id="WP_115557989.1">
    <property type="nucleotide sequence ID" value="NZ_CP031376.1"/>
</dbReference>
<evidence type="ECO:0000256" key="7">
    <source>
        <dbReference type="ARBA" id="ARBA00023016"/>
    </source>
</evidence>
<dbReference type="InterPro" id="IPR012724">
    <property type="entry name" value="DnaJ"/>
</dbReference>
<feature type="binding site" evidence="12">
    <location>
        <position position="207"/>
    </location>
    <ligand>
        <name>Zn(2+)</name>
        <dbReference type="ChEBI" id="CHEBI:29105"/>
        <label>2</label>
    </ligand>
</feature>
<dbReference type="GO" id="GO:0006260">
    <property type="term" value="P:DNA replication"/>
    <property type="evidence" value="ECO:0007669"/>
    <property type="project" value="UniProtKB-KW"/>
</dbReference>
<evidence type="ECO:0000256" key="11">
    <source>
        <dbReference type="ARBA" id="ARBA00067609"/>
    </source>
</evidence>
<dbReference type="InterPro" id="IPR001305">
    <property type="entry name" value="HSP_DnaJ_Cys-rich_dom"/>
</dbReference>
<dbReference type="PROSITE" id="PS50076">
    <property type="entry name" value="DNAJ_2"/>
    <property type="match status" value="1"/>
</dbReference>
<dbReference type="PROSITE" id="PS51188">
    <property type="entry name" value="ZF_CR"/>
    <property type="match status" value="1"/>
</dbReference>
<accession>A0A345Z399</accession>
<dbReference type="PANTHER" id="PTHR43096:SF48">
    <property type="entry name" value="CHAPERONE PROTEIN DNAJ"/>
    <property type="match status" value="1"/>
</dbReference>
<dbReference type="AlphaFoldDB" id="A0A345Z399"/>
<dbReference type="OrthoDB" id="9779889at2"/>
<dbReference type="Pfam" id="PF00226">
    <property type="entry name" value="DnaJ"/>
    <property type="match status" value="1"/>
</dbReference>
<evidence type="ECO:0000256" key="5">
    <source>
        <dbReference type="ARBA" id="ARBA00022771"/>
    </source>
</evidence>
<dbReference type="GO" id="GO:0008270">
    <property type="term" value="F:zinc ion binding"/>
    <property type="evidence" value="ECO:0007669"/>
    <property type="project" value="UniProtKB-UniRule"/>
</dbReference>
<dbReference type="InterPro" id="IPR002939">
    <property type="entry name" value="DnaJ_C"/>
</dbReference>
<feature type="repeat" description="CXXCXGXG motif" evidence="12">
    <location>
        <begin position="181"/>
        <end position="188"/>
    </location>
</feature>
<reference evidence="16 17" key="1">
    <citation type="submission" date="2018-07" db="EMBL/GenBank/DDBJ databases">
        <title>Complete genome sequence of Spiroplasma alleghenense PLHS-1 (ATCC 51752).</title>
        <authorList>
            <person name="Chou L."/>
            <person name="Lee T.-Y."/>
            <person name="Tsai Y.-M."/>
            <person name="Kuo C.-H."/>
        </authorList>
    </citation>
    <scope>NUCLEOTIDE SEQUENCE [LARGE SCALE GENOMIC DNA]</scope>
    <source>
        <strain evidence="16 17">PLHS-1</strain>
    </source>
</reference>
<comment type="similarity">
    <text evidence="10 12">Belongs to the DnaJ family.</text>
</comment>
<evidence type="ECO:0000256" key="2">
    <source>
        <dbReference type="ARBA" id="ARBA00022705"/>
    </source>
</evidence>
<dbReference type="InterPro" id="IPR036410">
    <property type="entry name" value="HSP_DnaJ_Cys-rich_dom_sf"/>
</dbReference>
<feature type="repeat" description="CXXCXGXG motif" evidence="12">
    <location>
        <begin position="207"/>
        <end position="214"/>
    </location>
</feature>
<evidence type="ECO:0000313" key="16">
    <source>
        <dbReference type="EMBL" id="AXK51078.1"/>
    </source>
</evidence>
<feature type="repeat" description="CXXCXGXG motif" evidence="12">
    <location>
        <begin position="221"/>
        <end position="228"/>
    </location>
</feature>
<keyword evidence="4 12" id="KW-0677">Repeat</keyword>
<feature type="binding site" evidence="12">
    <location>
        <position position="181"/>
    </location>
    <ligand>
        <name>Zn(2+)</name>
        <dbReference type="ChEBI" id="CHEBI:29105"/>
        <label>2</label>
    </ligand>
</feature>
<keyword evidence="7 12" id="KW-0346">Stress response</keyword>
<comment type="subcellular location">
    <subcellularLocation>
        <location evidence="12">Cytoplasm</location>
    </subcellularLocation>
</comment>
<dbReference type="KEGG" id="salx:SALLE_v1c04040"/>
<dbReference type="GO" id="GO:0042026">
    <property type="term" value="P:protein refolding"/>
    <property type="evidence" value="ECO:0007669"/>
    <property type="project" value="TreeGrafter"/>
</dbReference>
<protein>
    <recommendedName>
        <fullName evidence="11 12">Chaperone protein DnaJ</fullName>
    </recommendedName>
</protein>
<dbReference type="Pfam" id="PF00684">
    <property type="entry name" value="DnaJ_CXXCXGXG"/>
    <property type="match status" value="1"/>
</dbReference>
<keyword evidence="17" id="KW-1185">Reference proteome</keyword>
<keyword evidence="3 12" id="KW-0479">Metal-binding</keyword>
<dbReference type="HAMAP" id="MF_01152">
    <property type="entry name" value="DnaJ"/>
    <property type="match status" value="1"/>
</dbReference>
<evidence type="ECO:0000256" key="3">
    <source>
        <dbReference type="ARBA" id="ARBA00022723"/>
    </source>
</evidence>
<dbReference type="Gene3D" id="2.60.260.20">
    <property type="entry name" value="Urease metallochaperone UreE, N-terminal domain"/>
    <property type="match status" value="2"/>
</dbReference>
<comment type="domain">
    <text evidence="12">The J domain is necessary and sufficient to stimulate DnaK ATPase activity. Zinc center 1 plays an important role in the autonomous, DnaK-independent chaperone activity of DnaJ. Zinc center 2 is essential for interaction with DnaK and for DnaJ activity.</text>
</comment>
<dbReference type="InterPro" id="IPR008971">
    <property type="entry name" value="HSP40/DnaJ_pept-bd"/>
</dbReference>
<keyword evidence="8 12" id="KW-0143">Chaperone</keyword>
<dbReference type="FunFam" id="2.10.230.10:FF:000002">
    <property type="entry name" value="Molecular chaperone DnaJ"/>
    <property type="match status" value="1"/>
</dbReference>